<sequence>MSDSLLTDSATQVFADAEEAARCPRDEAAWSAALWARVEEAGFPEALTYDESDGITTADALGIVRVAAAHAAPVPIGETMVAHWLLARAGVAAPSGPLTVGPVVAGEALTAREGDGALYVEGRLSGVPYARFAAGVVVLVEVEGRTLAVCLRAEDIGTEPGLNLACEARDDVVVKTAVPPDRFGPSPTDAAGLFAIGATLRSVALAGALETVLSRTVAYAGERVQFGRPIAKFQAIQHSLAEIASEAAAARAAADMASEVLTGPEARTLAAVAKARTGEAATKSAGLAHQVHGAIGFTLEHSLHLYTQRLWAWRDEFGTEADWSLVLGEAALEAGPAGYWPMITDLDHRVGL</sequence>
<dbReference type="GO" id="GO:0003995">
    <property type="term" value="F:acyl-CoA dehydrogenase activity"/>
    <property type="evidence" value="ECO:0007669"/>
    <property type="project" value="TreeGrafter"/>
</dbReference>
<comment type="caution">
    <text evidence="5">The sequence shown here is derived from an EMBL/GenBank/DDBJ whole genome shotgun (WGS) entry which is preliminary data.</text>
</comment>
<keyword evidence="6" id="KW-1185">Reference proteome</keyword>
<evidence type="ECO:0000313" key="5">
    <source>
        <dbReference type="EMBL" id="RAI04127.1"/>
    </source>
</evidence>
<protein>
    <submittedName>
        <fullName evidence="5">Acyl-CoA dehydrogenase</fullName>
    </submittedName>
</protein>
<dbReference type="PANTHER" id="PTHR43884:SF20">
    <property type="entry name" value="ACYL-COA DEHYDROGENASE FADE28"/>
    <property type="match status" value="1"/>
</dbReference>
<gene>
    <name evidence="5" type="ORF">DLJ53_06670</name>
</gene>
<keyword evidence="3" id="KW-0560">Oxidoreductase</keyword>
<evidence type="ECO:0000259" key="4">
    <source>
        <dbReference type="Pfam" id="PF00441"/>
    </source>
</evidence>
<dbReference type="InterPro" id="IPR009075">
    <property type="entry name" value="AcylCo_DH/oxidase_C"/>
</dbReference>
<evidence type="ECO:0000313" key="6">
    <source>
        <dbReference type="Proteomes" id="UP000249590"/>
    </source>
</evidence>
<dbReference type="InterPro" id="IPR036250">
    <property type="entry name" value="AcylCo_DH-like_C"/>
</dbReference>
<evidence type="ECO:0000256" key="1">
    <source>
        <dbReference type="ARBA" id="ARBA00022630"/>
    </source>
</evidence>
<dbReference type="Proteomes" id="UP000249590">
    <property type="component" value="Unassembled WGS sequence"/>
</dbReference>
<evidence type="ECO:0000256" key="3">
    <source>
        <dbReference type="ARBA" id="ARBA00023002"/>
    </source>
</evidence>
<keyword evidence="1" id="KW-0285">Flavoprotein</keyword>
<dbReference type="AlphaFoldDB" id="A0A8B2NVF1"/>
<feature type="domain" description="Acyl-CoA dehydrogenase/oxidase C-terminal" evidence="4">
    <location>
        <begin position="195"/>
        <end position="308"/>
    </location>
</feature>
<dbReference type="EMBL" id="QHHQ01000001">
    <property type="protein sequence ID" value="RAI04127.1"/>
    <property type="molecule type" value="Genomic_DNA"/>
</dbReference>
<dbReference type="Pfam" id="PF00441">
    <property type="entry name" value="Acyl-CoA_dh_1"/>
    <property type="match status" value="1"/>
</dbReference>
<evidence type="ECO:0000256" key="2">
    <source>
        <dbReference type="ARBA" id="ARBA00022827"/>
    </source>
</evidence>
<proteinExistence type="predicted"/>
<dbReference type="Gene3D" id="1.20.140.10">
    <property type="entry name" value="Butyryl-CoA Dehydrogenase, subunit A, domain 3"/>
    <property type="match status" value="1"/>
</dbReference>
<accession>A0A8B2NVF1</accession>
<name>A0A8B2NVF1_9HYPH</name>
<keyword evidence="2" id="KW-0274">FAD</keyword>
<dbReference type="SUPFAM" id="SSF47203">
    <property type="entry name" value="Acyl-CoA dehydrogenase C-terminal domain-like"/>
    <property type="match status" value="1"/>
</dbReference>
<dbReference type="PANTHER" id="PTHR43884">
    <property type="entry name" value="ACYL-COA DEHYDROGENASE"/>
    <property type="match status" value="1"/>
</dbReference>
<reference evidence="5 6" key="1">
    <citation type="submission" date="2018-05" db="EMBL/GenBank/DDBJ databases">
        <title>Acuticoccus sediminis sp. nov., isolated from deep-sea sediment of Indian Ocean.</title>
        <authorList>
            <person name="Liu X."/>
            <person name="Lai Q."/>
            <person name="Du Y."/>
            <person name="Sun F."/>
            <person name="Zhang X."/>
            <person name="Wang S."/>
            <person name="Shao Z."/>
        </authorList>
    </citation>
    <scope>NUCLEOTIDE SEQUENCE [LARGE SCALE GENOMIC DNA]</scope>
    <source>
        <strain evidence="5 6">PTG4-2</strain>
    </source>
</reference>
<organism evidence="5 6">
    <name type="scientific">Acuticoccus sediminis</name>
    <dbReference type="NCBI Taxonomy" id="2184697"/>
    <lineage>
        <taxon>Bacteria</taxon>
        <taxon>Pseudomonadati</taxon>
        <taxon>Pseudomonadota</taxon>
        <taxon>Alphaproteobacteria</taxon>
        <taxon>Hyphomicrobiales</taxon>
        <taxon>Amorphaceae</taxon>
        <taxon>Acuticoccus</taxon>
    </lineage>
</organism>